<keyword evidence="3" id="KW-1185">Reference proteome</keyword>
<feature type="transmembrane region" description="Helical" evidence="1">
    <location>
        <begin position="6"/>
        <end position="24"/>
    </location>
</feature>
<evidence type="ECO:0000313" key="2">
    <source>
        <dbReference type="EMBL" id="AKZ63161.1"/>
    </source>
</evidence>
<organism evidence="2 3">
    <name type="scientific">Herbaspirillum hiltneri N3</name>
    <dbReference type="NCBI Taxonomy" id="1262470"/>
    <lineage>
        <taxon>Bacteria</taxon>
        <taxon>Pseudomonadati</taxon>
        <taxon>Pseudomonadota</taxon>
        <taxon>Betaproteobacteria</taxon>
        <taxon>Burkholderiales</taxon>
        <taxon>Oxalobacteraceae</taxon>
        <taxon>Herbaspirillum</taxon>
    </lineage>
</organism>
<protein>
    <submittedName>
        <fullName evidence="2">Uncharacterized protein</fullName>
    </submittedName>
</protein>
<dbReference type="RefSeq" id="WP_053197477.1">
    <property type="nucleotide sequence ID" value="NZ_CP011409.1"/>
</dbReference>
<dbReference type="EMBL" id="CP011409">
    <property type="protein sequence ID" value="AKZ63161.1"/>
    <property type="molecule type" value="Genomic_DNA"/>
</dbReference>
<sequence>MGSSISLTSIGIILLDVLLVWACFSVDKHLKFLDAEDQRAEDEDERRLRLMPLFTDAPHAQCGRDAHV</sequence>
<name>A0ABN4HWG8_9BURK</name>
<gene>
    <name evidence="2" type="ORF">F506_11165</name>
</gene>
<evidence type="ECO:0000313" key="3">
    <source>
        <dbReference type="Proteomes" id="UP000063429"/>
    </source>
</evidence>
<keyword evidence="1" id="KW-0472">Membrane</keyword>
<dbReference type="Proteomes" id="UP000063429">
    <property type="component" value="Chromosome"/>
</dbReference>
<accession>A0ABN4HWG8</accession>
<evidence type="ECO:0000256" key="1">
    <source>
        <dbReference type="SAM" id="Phobius"/>
    </source>
</evidence>
<keyword evidence="1" id="KW-0812">Transmembrane</keyword>
<keyword evidence="1" id="KW-1133">Transmembrane helix</keyword>
<proteinExistence type="predicted"/>
<reference evidence="3" key="1">
    <citation type="journal article" date="2015" name="Genome Announc.">
        <title>Complete Genome Sequence of Herbaspirillum hiltneri N3 (DSM 17495), Isolated from Surface-Sterilized Wheat Roots.</title>
        <authorList>
            <person name="Guizelini D."/>
            <person name="Saizaki P.M."/>
            <person name="Coimbra N.A."/>
            <person name="Weiss V.A."/>
            <person name="Faoro H."/>
            <person name="Sfeir M.Z."/>
            <person name="Baura V.A."/>
            <person name="Monteiro R.A."/>
            <person name="Chubatsu L.S."/>
            <person name="Souza E.M."/>
            <person name="Cruz L.M."/>
            <person name="Pedrosa F.O."/>
            <person name="Raittz R.T."/>
            <person name="Marchaukoski J.N."/>
            <person name="Steffens M.B."/>
        </authorList>
    </citation>
    <scope>NUCLEOTIDE SEQUENCE [LARGE SCALE GENOMIC DNA]</scope>
    <source>
        <strain evidence="3">N3</strain>
    </source>
</reference>